<sequence length="336" mass="39948">MLLFQMGDWSPIEKIMHKISIFIRKYLLIKDYSIENIYDIAEYLMIEFKTQAYSSKLSLKLKSKMRPGYDLTTHLLDLIYQSVVRLLFLLSKDLTIQEQNDFVSKKVRIFLSKQFRKSIAIFQYAFNSGEIQITNLVKKYISEVGKNIDKELISMISSILEEKIYKNTFVVQQKMKSNQIAFEKFIPLNELEYWKTTIYLDSIHQKNMANQQRFSFSYLKGSSEFQKKKLVQNFEKLKKLDNLNLHQKMLQFTLSNSLKLSNINKKSSQFILQSVSSNHSLNEIYLHSFLVPHFSNYLLFSSDFQKSLHLKEKYPRLLLFIEKELNQFETSLTRKF</sequence>
<evidence type="ECO:0000313" key="1">
    <source>
        <dbReference type="EMBL" id="KAJ5069862.1"/>
    </source>
</evidence>
<reference evidence="1" key="1">
    <citation type="submission" date="2022-10" db="EMBL/GenBank/DDBJ databases">
        <title>Novel sulphate-reducing endosymbionts in the free-living metamonad Anaeramoeba.</title>
        <authorList>
            <person name="Jerlstrom-Hultqvist J."/>
            <person name="Cepicka I."/>
            <person name="Gallot-Lavallee L."/>
            <person name="Salas-Leiva D."/>
            <person name="Curtis B.A."/>
            <person name="Zahonova K."/>
            <person name="Pipaliya S."/>
            <person name="Dacks J."/>
            <person name="Roger A.J."/>
        </authorList>
    </citation>
    <scope>NUCLEOTIDE SEQUENCE</scope>
    <source>
        <strain evidence="1">BMAN</strain>
    </source>
</reference>
<accession>A0A9Q0LBK6</accession>
<keyword evidence="2" id="KW-1185">Reference proteome</keyword>
<dbReference type="Proteomes" id="UP001149090">
    <property type="component" value="Unassembled WGS sequence"/>
</dbReference>
<evidence type="ECO:0000313" key="2">
    <source>
        <dbReference type="Proteomes" id="UP001149090"/>
    </source>
</evidence>
<name>A0A9Q0LBK6_ANAIG</name>
<comment type="caution">
    <text evidence="1">The sequence shown here is derived from an EMBL/GenBank/DDBJ whole genome shotgun (WGS) entry which is preliminary data.</text>
</comment>
<gene>
    <name evidence="1" type="ORF">M0811_11524</name>
</gene>
<proteinExistence type="predicted"/>
<dbReference type="AlphaFoldDB" id="A0A9Q0LBK6"/>
<dbReference type="EMBL" id="JAPDFW010000102">
    <property type="protein sequence ID" value="KAJ5069862.1"/>
    <property type="molecule type" value="Genomic_DNA"/>
</dbReference>
<protein>
    <submittedName>
        <fullName evidence="1">Uncharacterized protein</fullName>
    </submittedName>
</protein>
<organism evidence="1 2">
    <name type="scientific">Anaeramoeba ignava</name>
    <name type="common">Anaerobic marine amoeba</name>
    <dbReference type="NCBI Taxonomy" id="1746090"/>
    <lineage>
        <taxon>Eukaryota</taxon>
        <taxon>Metamonada</taxon>
        <taxon>Anaeramoebidae</taxon>
        <taxon>Anaeramoeba</taxon>
    </lineage>
</organism>